<protein>
    <recommendedName>
        <fullName evidence="3">DUF465 domain-containing protein</fullName>
    </recommendedName>
</protein>
<dbReference type="RefSeq" id="WP_020464930.1">
    <property type="nucleotide sequence ID" value="NC_021658.1"/>
</dbReference>
<dbReference type="PATRIC" id="fig|1254432.3.peg.232"/>
<evidence type="ECO:0008006" key="3">
    <source>
        <dbReference type="Google" id="ProtNLM"/>
    </source>
</evidence>
<dbReference type="Proteomes" id="UP000014803">
    <property type="component" value="Chromosome"/>
</dbReference>
<evidence type="ECO:0000313" key="1">
    <source>
        <dbReference type="EMBL" id="AGP33219.1"/>
    </source>
</evidence>
<organism evidence="1 2">
    <name type="scientific">Sorangium cellulosum So0157-2</name>
    <dbReference type="NCBI Taxonomy" id="1254432"/>
    <lineage>
        <taxon>Bacteria</taxon>
        <taxon>Pseudomonadati</taxon>
        <taxon>Myxococcota</taxon>
        <taxon>Polyangia</taxon>
        <taxon>Polyangiales</taxon>
        <taxon>Polyangiaceae</taxon>
        <taxon>Sorangium</taxon>
    </lineage>
</organism>
<name>S4XKY2_SORCE</name>
<sequence length="90" mass="10353">MVTAPPEFQVDLACLDKMDDQALWQLAKSRRSEAKLARYDELLDRNTQGLLTPAERIELERLRHESDLFMLRKAHAAALLRWRGHAVASP</sequence>
<dbReference type="HOGENOM" id="CLU_2439200_0_0_7"/>
<proteinExistence type="predicted"/>
<dbReference type="EMBL" id="CP003969">
    <property type="protein sequence ID" value="AGP33219.1"/>
    <property type="molecule type" value="Genomic_DNA"/>
</dbReference>
<accession>S4XKY2</accession>
<reference evidence="1 2" key="1">
    <citation type="journal article" date="2013" name="Sci. Rep.">
        <title>Extraordinary expansion of a Sorangium cellulosum genome from an alkaline milieu.</title>
        <authorList>
            <person name="Han K."/>
            <person name="Li Z.F."/>
            <person name="Peng R."/>
            <person name="Zhu L.P."/>
            <person name="Zhou T."/>
            <person name="Wang L.G."/>
            <person name="Li S.G."/>
            <person name="Zhang X.B."/>
            <person name="Hu W."/>
            <person name="Wu Z.H."/>
            <person name="Qin N."/>
            <person name="Li Y.Z."/>
        </authorList>
    </citation>
    <scope>NUCLEOTIDE SEQUENCE [LARGE SCALE GENOMIC DNA]</scope>
    <source>
        <strain evidence="1 2">So0157-2</strain>
    </source>
</reference>
<gene>
    <name evidence="1" type="ORF">SCE1572_01095</name>
</gene>
<evidence type="ECO:0000313" key="2">
    <source>
        <dbReference type="Proteomes" id="UP000014803"/>
    </source>
</evidence>
<dbReference type="KEGG" id="scu:SCE1572_01095"/>
<dbReference type="AlphaFoldDB" id="S4XKY2"/>